<feature type="active site" description="Acyl-ester intermediate" evidence="3">
    <location>
        <position position="241"/>
    </location>
</feature>
<comment type="similarity">
    <text evidence="1">Belongs to the amidase family.</text>
</comment>
<evidence type="ECO:0000313" key="6">
    <source>
        <dbReference type="EMBL" id="PSN60281.1"/>
    </source>
</evidence>
<evidence type="ECO:0000256" key="4">
    <source>
        <dbReference type="PIRSR" id="PIRSR001221-2"/>
    </source>
</evidence>
<feature type="domain" description="Amidase" evidence="5">
    <location>
        <begin position="85"/>
        <end position="531"/>
    </location>
</feature>
<dbReference type="GO" id="GO:0016787">
    <property type="term" value="F:hydrolase activity"/>
    <property type="evidence" value="ECO:0007669"/>
    <property type="project" value="UniProtKB-KW"/>
</dbReference>
<organism evidence="6 7">
    <name type="scientific">Corynespora cassiicola Philippines</name>
    <dbReference type="NCBI Taxonomy" id="1448308"/>
    <lineage>
        <taxon>Eukaryota</taxon>
        <taxon>Fungi</taxon>
        <taxon>Dikarya</taxon>
        <taxon>Ascomycota</taxon>
        <taxon>Pezizomycotina</taxon>
        <taxon>Dothideomycetes</taxon>
        <taxon>Pleosporomycetidae</taxon>
        <taxon>Pleosporales</taxon>
        <taxon>Corynesporascaceae</taxon>
        <taxon>Corynespora</taxon>
    </lineage>
</organism>
<protein>
    <submittedName>
        <fullName evidence="6">Amidase</fullName>
    </submittedName>
</protein>
<evidence type="ECO:0000256" key="3">
    <source>
        <dbReference type="PIRSR" id="PIRSR001221-1"/>
    </source>
</evidence>
<feature type="active site" description="Charge relay system" evidence="3">
    <location>
        <position position="141"/>
    </location>
</feature>
<dbReference type="EMBL" id="KZ678150">
    <property type="protein sequence ID" value="PSN60281.1"/>
    <property type="molecule type" value="Genomic_DNA"/>
</dbReference>
<dbReference type="OrthoDB" id="6428749at2759"/>
<dbReference type="PIRSF" id="PIRSF001221">
    <property type="entry name" value="Amidase_fungi"/>
    <property type="match status" value="1"/>
</dbReference>
<feature type="binding site" evidence="4">
    <location>
        <position position="217"/>
    </location>
    <ligand>
        <name>substrate</name>
    </ligand>
</feature>
<dbReference type="Pfam" id="PF01425">
    <property type="entry name" value="Amidase"/>
    <property type="match status" value="1"/>
</dbReference>
<name>A0A2T2N4D2_CORCC</name>
<dbReference type="AlphaFoldDB" id="A0A2T2N4D2"/>
<evidence type="ECO:0000256" key="1">
    <source>
        <dbReference type="ARBA" id="ARBA00009199"/>
    </source>
</evidence>
<dbReference type="Gene3D" id="3.90.1300.10">
    <property type="entry name" value="Amidase signature (AS) domain"/>
    <property type="match status" value="1"/>
</dbReference>
<dbReference type="SUPFAM" id="SSF75304">
    <property type="entry name" value="Amidase signature (AS) enzymes"/>
    <property type="match status" value="1"/>
</dbReference>
<evidence type="ECO:0000256" key="2">
    <source>
        <dbReference type="ARBA" id="ARBA00022801"/>
    </source>
</evidence>
<feature type="active site" description="Charge relay system" evidence="3">
    <location>
        <position position="217"/>
    </location>
</feature>
<dbReference type="STRING" id="1448308.A0A2T2N4D2"/>
<evidence type="ECO:0000313" key="7">
    <source>
        <dbReference type="Proteomes" id="UP000240883"/>
    </source>
</evidence>
<feature type="binding site" evidence="4">
    <location>
        <begin position="238"/>
        <end position="241"/>
    </location>
    <ligand>
        <name>substrate</name>
    </ligand>
</feature>
<sequence length="546" mass="60066">MSAPPIANWEQVAASKRASVAKKIPSEWRLPSSVTSQISENSYLSVLDVPRSSGLLTEKELELTERYDATALVELMSAGTVKSVDVVTAFCKRAAIAHQTVNCLTEIMFDEAIARARQCDEYLAKEGKPIGPFHGLPISLKDSFNVKGTQTTIGYVSFLSHPPAAFNSVLVDILFNAGAVFYVKTNIPQTMMTADSHNNVFGRTLNPHKLSLTAGGSTGGEGALIAMRGSVLGMGTDIAGSVRIPALCNGISTLKPTASRIPFAKKVPPGRLGSPGAILPVIGPEGMSVRDYELFMRTVLDSEPWDLDESVINVPWRRVEPFKRPLRFGLIRGHPKRPLHPTVARTLHTTATKLKEQGHSIVLLDDKIPDLWESGIIAWKYFMLDPKKTPVKYVEESGEPWIPSMSIAKHPELDNWEATLDSLWDLNIERAQVVKEYHDVFVEHQLDAILMPGNHTTAVPHDTYSLPIYTMLVNLINYPSGILPHMKANKQLDEPFINKDATYVPPYDPDAVEGAPGAVQIMGKPMRDEELVQVLKVVEETLGRLA</sequence>
<accession>A0A2T2N4D2</accession>
<dbReference type="Proteomes" id="UP000240883">
    <property type="component" value="Unassembled WGS sequence"/>
</dbReference>
<gene>
    <name evidence="6" type="ORF">BS50DRAFT_579431</name>
</gene>
<keyword evidence="7" id="KW-1185">Reference proteome</keyword>
<dbReference type="PANTHER" id="PTHR46072:SF5">
    <property type="entry name" value="GENERAL AMIDASE-C"/>
    <property type="match status" value="1"/>
</dbReference>
<reference evidence="6 7" key="1">
    <citation type="journal article" date="2018" name="Front. Microbiol.">
        <title>Genome-Wide Analysis of Corynespora cassiicola Leaf Fall Disease Putative Effectors.</title>
        <authorList>
            <person name="Lopez D."/>
            <person name="Ribeiro S."/>
            <person name="Label P."/>
            <person name="Fumanal B."/>
            <person name="Venisse J.S."/>
            <person name="Kohler A."/>
            <person name="de Oliveira R.R."/>
            <person name="Labutti K."/>
            <person name="Lipzen A."/>
            <person name="Lail K."/>
            <person name="Bauer D."/>
            <person name="Ohm R.A."/>
            <person name="Barry K.W."/>
            <person name="Spatafora J."/>
            <person name="Grigoriev I.V."/>
            <person name="Martin F.M."/>
            <person name="Pujade-Renaud V."/>
        </authorList>
    </citation>
    <scope>NUCLEOTIDE SEQUENCE [LARGE SCALE GENOMIC DNA]</scope>
    <source>
        <strain evidence="6 7">Philippines</strain>
    </source>
</reference>
<evidence type="ECO:0000259" key="5">
    <source>
        <dbReference type="Pfam" id="PF01425"/>
    </source>
</evidence>
<dbReference type="InterPro" id="IPR036928">
    <property type="entry name" value="AS_sf"/>
</dbReference>
<dbReference type="PANTHER" id="PTHR46072">
    <property type="entry name" value="AMIDASE-RELATED-RELATED"/>
    <property type="match status" value="1"/>
</dbReference>
<proteinExistence type="inferred from homology"/>
<dbReference type="InterPro" id="IPR023631">
    <property type="entry name" value="Amidase_dom"/>
</dbReference>
<keyword evidence="2" id="KW-0378">Hydrolase</keyword>
<feature type="binding site" evidence="4">
    <location>
        <position position="191"/>
    </location>
    <ligand>
        <name>substrate</name>
    </ligand>
</feature>